<dbReference type="AlphaFoldDB" id="A0AAC9FGT5"/>
<name>A0AAC9FGT5_SPHMC</name>
<evidence type="ECO:0000313" key="1">
    <source>
        <dbReference type="EMBL" id="AMU91883.1"/>
    </source>
</evidence>
<reference evidence="2" key="1">
    <citation type="submission" date="2015-11" db="EMBL/GenBank/DDBJ databases">
        <title>Complete genome sequence of a polyethylene-glycol degrader Sphingopyxis macrogoltabida 203N (NBRC 111659).</title>
        <authorList>
            <person name="Yoshiyuki O."/>
            <person name="Shouta N."/>
            <person name="Nagata Y."/>
            <person name="Numata M."/>
            <person name="Tsuchikane K."/>
            <person name="Hosoyama A."/>
            <person name="Yamazoe A."/>
            <person name="Tsuda M."/>
            <person name="Fujita N."/>
            <person name="Kawai F."/>
        </authorList>
    </citation>
    <scope>NUCLEOTIDE SEQUENCE [LARGE SCALE GENOMIC DNA]</scope>
    <source>
        <strain evidence="2">203N</strain>
    </source>
</reference>
<sequence length="66" mass="7418">MDWIAPDDTGGVVPFRLICAETVRQNARKSIVPANCVVQPNLIDPATVNMPHEYLVFYWPGKDFLS</sequence>
<evidence type="ECO:0000313" key="2">
    <source>
        <dbReference type="Proteomes" id="UP000076088"/>
    </source>
</evidence>
<keyword evidence="2" id="KW-1185">Reference proteome</keyword>
<dbReference type="EMBL" id="CP013344">
    <property type="protein sequence ID" value="AMU91883.1"/>
    <property type="molecule type" value="Genomic_DNA"/>
</dbReference>
<gene>
    <name evidence="1" type="ORF">ATM17_23000</name>
</gene>
<organism evidence="1 2">
    <name type="scientific">Sphingopyxis macrogoltabida</name>
    <name type="common">Sphingomonas macrogoltabidus</name>
    <dbReference type="NCBI Taxonomy" id="33050"/>
    <lineage>
        <taxon>Bacteria</taxon>
        <taxon>Pseudomonadati</taxon>
        <taxon>Pseudomonadota</taxon>
        <taxon>Alphaproteobacteria</taxon>
        <taxon>Sphingomonadales</taxon>
        <taxon>Sphingomonadaceae</taxon>
        <taxon>Sphingopyxis</taxon>
    </lineage>
</organism>
<dbReference type="Proteomes" id="UP000076088">
    <property type="component" value="Chromosome"/>
</dbReference>
<reference evidence="1 2" key="2">
    <citation type="journal article" date="2016" name="Genome Announc.">
        <title>Complete Genome Sequence of Sphingopyxis macrogoltabida Strain 203N (NBRC 111659), a Polyethylene Glycol Degrader.</title>
        <authorList>
            <person name="Ohtsubo Y."/>
            <person name="Nonoyama S."/>
            <person name="Nagata Y."/>
            <person name="Numata M."/>
            <person name="Tsuchikane K."/>
            <person name="Hosoyama A."/>
            <person name="Yamazoe A."/>
            <person name="Tsuda M."/>
            <person name="Fujita N."/>
            <person name="Kawai F."/>
        </authorList>
    </citation>
    <scope>NUCLEOTIDE SEQUENCE [LARGE SCALE GENOMIC DNA]</scope>
    <source>
        <strain evidence="1 2">203N</strain>
    </source>
</reference>
<accession>A0AAC9FGT5</accession>
<proteinExistence type="predicted"/>
<protein>
    <submittedName>
        <fullName evidence="1">Uncharacterized protein</fullName>
    </submittedName>
</protein>